<reference evidence="4 5" key="1">
    <citation type="submission" date="2024-06" db="EMBL/GenBank/DDBJ databases">
        <title>Complete genome of Phlyctema vagabunda strain 19-DSS-EL-015.</title>
        <authorList>
            <person name="Fiorenzani C."/>
        </authorList>
    </citation>
    <scope>NUCLEOTIDE SEQUENCE [LARGE SCALE GENOMIC DNA]</scope>
    <source>
        <strain evidence="4 5">19-DSS-EL-015</strain>
    </source>
</reference>
<proteinExistence type="inferred from homology"/>
<gene>
    <name evidence="4" type="ORF">PVAG01_08248</name>
</gene>
<organism evidence="4 5">
    <name type="scientific">Phlyctema vagabunda</name>
    <dbReference type="NCBI Taxonomy" id="108571"/>
    <lineage>
        <taxon>Eukaryota</taxon>
        <taxon>Fungi</taxon>
        <taxon>Dikarya</taxon>
        <taxon>Ascomycota</taxon>
        <taxon>Pezizomycotina</taxon>
        <taxon>Leotiomycetes</taxon>
        <taxon>Helotiales</taxon>
        <taxon>Dermateaceae</taxon>
        <taxon>Phlyctema</taxon>
    </lineage>
</organism>
<comment type="caution">
    <text evidence="4">The sequence shown here is derived from an EMBL/GenBank/DDBJ whole genome shotgun (WGS) entry which is preliminary data.</text>
</comment>
<sequence>MRCDDCDLGAEQSHIQRAFTEDTHSNCSKTGIVLTNLLGLSAYSSRLFSLRSAADSGSGSRVIAQKHLLLRNQQRKTNQHPRNLILTIASLILNASEASYLNPAPRALSSFTFPFMSLFFRTSKLTVSSTFRSSIPTASTTIGNNFVRNFSSSTIKMGVHNLSTKAEFSSALKDNNIVVLDAFATWCGPCKAIAPQVVKFSEEFPSAHFVKIDVDEVPDVAQELGIRAMPTFLIFKGEEKIAEVVGANPKALQAAIAKAVTEAKA</sequence>
<evidence type="ECO:0000259" key="3">
    <source>
        <dbReference type="PROSITE" id="PS51352"/>
    </source>
</evidence>
<dbReference type="PANTHER" id="PTHR46115">
    <property type="entry name" value="THIOREDOXIN-LIKE PROTEIN 1"/>
    <property type="match status" value="1"/>
</dbReference>
<dbReference type="PRINTS" id="PR00421">
    <property type="entry name" value="THIOREDOXIN"/>
</dbReference>
<evidence type="ECO:0000256" key="1">
    <source>
        <dbReference type="ARBA" id="ARBA00008987"/>
    </source>
</evidence>
<feature type="domain" description="Thioredoxin" evidence="3">
    <location>
        <begin position="141"/>
        <end position="261"/>
    </location>
</feature>
<accession>A0ABR4P8X9</accession>
<dbReference type="SUPFAM" id="SSF52833">
    <property type="entry name" value="Thioredoxin-like"/>
    <property type="match status" value="1"/>
</dbReference>
<dbReference type="EMBL" id="JBFCZG010000007">
    <property type="protein sequence ID" value="KAL3419750.1"/>
    <property type="molecule type" value="Genomic_DNA"/>
</dbReference>
<dbReference type="Gene3D" id="3.40.30.10">
    <property type="entry name" value="Glutaredoxin"/>
    <property type="match status" value="1"/>
</dbReference>
<dbReference type="Pfam" id="PF00085">
    <property type="entry name" value="Thioredoxin"/>
    <property type="match status" value="1"/>
</dbReference>
<keyword evidence="5" id="KW-1185">Reference proteome</keyword>
<evidence type="ECO:0000313" key="4">
    <source>
        <dbReference type="EMBL" id="KAL3419750.1"/>
    </source>
</evidence>
<evidence type="ECO:0000313" key="5">
    <source>
        <dbReference type="Proteomes" id="UP001629113"/>
    </source>
</evidence>
<dbReference type="InterPro" id="IPR013766">
    <property type="entry name" value="Thioredoxin_domain"/>
</dbReference>
<comment type="similarity">
    <text evidence="1">Belongs to the thioredoxin family.</text>
</comment>
<dbReference type="InterPro" id="IPR036249">
    <property type="entry name" value="Thioredoxin-like_sf"/>
</dbReference>
<dbReference type="CDD" id="cd02947">
    <property type="entry name" value="TRX_family"/>
    <property type="match status" value="1"/>
</dbReference>
<protein>
    <submittedName>
        <fullName evidence="4">Thioredoxin</fullName>
    </submittedName>
</protein>
<dbReference type="Proteomes" id="UP001629113">
    <property type="component" value="Unassembled WGS sequence"/>
</dbReference>
<dbReference type="PROSITE" id="PS51352">
    <property type="entry name" value="THIOREDOXIN_2"/>
    <property type="match status" value="1"/>
</dbReference>
<keyword evidence="2" id="KW-1015">Disulfide bond</keyword>
<name>A0ABR4P8X9_9HELO</name>
<evidence type="ECO:0000256" key="2">
    <source>
        <dbReference type="ARBA" id="ARBA00023157"/>
    </source>
</evidence>